<reference evidence="2" key="1">
    <citation type="submission" date="2016-09" db="EMBL/GenBank/DDBJ databases">
        <authorList>
            <person name="Lysoe E."/>
        </authorList>
    </citation>
    <scope>NUCLEOTIDE SEQUENCE [LARGE SCALE GENOMIC DNA]</scope>
    <source>
        <strain evidence="2">LJ96T</strain>
    </source>
</reference>
<name>A0A0G9H9D5_9GAMM</name>
<sequence>MEDCMEAIIRPARSPFYRGALAAAFLAASSGAVAEVQYPPISSMSDFEKAALEARLTSLATLGANESEGCEHCDVKLAVSLDAEHNRVQVDVIGSTSPSEDDVGDEHLGRGIARRIDPLVQKITGVKGVTYRSDGNDFW</sequence>
<dbReference type="Proteomes" id="UP000182987">
    <property type="component" value="Chromosome"/>
</dbReference>
<organism evidence="1 2">
    <name type="scientific">Luteibacter rhizovicinus DSM 16549</name>
    <dbReference type="NCBI Taxonomy" id="1440763"/>
    <lineage>
        <taxon>Bacteria</taxon>
        <taxon>Pseudomonadati</taxon>
        <taxon>Pseudomonadota</taxon>
        <taxon>Gammaproteobacteria</taxon>
        <taxon>Lysobacterales</taxon>
        <taxon>Rhodanobacteraceae</taxon>
        <taxon>Luteibacter</taxon>
    </lineage>
</organism>
<protein>
    <submittedName>
        <fullName evidence="1">Uncharacterized protein</fullName>
    </submittedName>
</protein>
<dbReference type="KEGG" id="lrz:BJI69_10480"/>
<dbReference type="PATRIC" id="fig|1440763.5.peg.3157"/>
<proteinExistence type="predicted"/>
<dbReference type="EMBL" id="CP017480">
    <property type="protein sequence ID" value="APG04279.1"/>
    <property type="molecule type" value="Genomic_DNA"/>
</dbReference>
<accession>A0A0G9H9D5</accession>
<evidence type="ECO:0000313" key="1">
    <source>
        <dbReference type="EMBL" id="APG04279.1"/>
    </source>
</evidence>
<keyword evidence="2" id="KW-1185">Reference proteome</keyword>
<dbReference type="AlphaFoldDB" id="A0A0G9H9D5"/>
<evidence type="ECO:0000313" key="2">
    <source>
        <dbReference type="Proteomes" id="UP000182987"/>
    </source>
</evidence>
<gene>
    <name evidence="1" type="ORF">BJI69_10480</name>
</gene>